<accession>A0A7V8SY04</accession>
<dbReference type="EMBL" id="JACDQQ010001575">
    <property type="protein sequence ID" value="MBA0086563.1"/>
    <property type="molecule type" value="Genomic_DNA"/>
</dbReference>
<dbReference type="PANTHER" id="PTHR11138:SF5">
    <property type="entry name" value="METHIONYL-TRNA FORMYLTRANSFERASE, MITOCHONDRIAL"/>
    <property type="match status" value="1"/>
</dbReference>
<evidence type="ECO:0000313" key="6">
    <source>
        <dbReference type="Proteomes" id="UP000567293"/>
    </source>
</evidence>
<proteinExistence type="inferred from homology"/>
<dbReference type="PANTHER" id="PTHR11138">
    <property type="entry name" value="METHIONYL-TRNA FORMYLTRANSFERASE"/>
    <property type="match status" value="1"/>
</dbReference>
<comment type="similarity">
    <text evidence="1">Belongs to the Fmt family.</text>
</comment>
<evidence type="ECO:0000259" key="4">
    <source>
        <dbReference type="Pfam" id="PF02911"/>
    </source>
</evidence>
<evidence type="ECO:0000313" key="5">
    <source>
        <dbReference type="EMBL" id="MBA0086563.1"/>
    </source>
</evidence>
<dbReference type="InterPro" id="IPR011034">
    <property type="entry name" value="Formyl_transferase-like_C_sf"/>
</dbReference>
<dbReference type="GO" id="GO:0004479">
    <property type="term" value="F:methionyl-tRNA formyltransferase activity"/>
    <property type="evidence" value="ECO:0007669"/>
    <property type="project" value="TreeGrafter"/>
</dbReference>
<comment type="caution">
    <text evidence="5">The sequence shown here is derived from an EMBL/GenBank/DDBJ whole genome shotgun (WGS) entry which is preliminary data.</text>
</comment>
<dbReference type="GO" id="GO:0005829">
    <property type="term" value="C:cytosol"/>
    <property type="evidence" value="ECO:0007669"/>
    <property type="project" value="TreeGrafter"/>
</dbReference>
<dbReference type="Gene3D" id="3.40.50.12230">
    <property type="match status" value="1"/>
</dbReference>
<dbReference type="SUPFAM" id="SSF53328">
    <property type="entry name" value="Formyltransferase"/>
    <property type="match status" value="1"/>
</dbReference>
<keyword evidence="6" id="KW-1185">Reference proteome</keyword>
<keyword evidence="2" id="KW-0808">Transferase</keyword>
<organism evidence="5 6">
    <name type="scientific">Candidatus Acidiferrum panamense</name>
    <dbReference type="NCBI Taxonomy" id="2741543"/>
    <lineage>
        <taxon>Bacteria</taxon>
        <taxon>Pseudomonadati</taxon>
        <taxon>Acidobacteriota</taxon>
        <taxon>Terriglobia</taxon>
        <taxon>Candidatus Acidiferrales</taxon>
        <taxon>Candidatus Acidiferrum</taxon>
    </lineage>
</organism>
<evidence type="ECO:0000256" key="1">
    <source>
        <dbReference type="ARBA" id="ARBA00010699"/>
    </source>
</evidence>
<dbReference type="InterPro" id="IPR005793">
    <property type="entry name" value="Formyl_trans_C"/>
</dbReference>
<dbReference type="Proteomes" id="UP000567293">
    <property type="component" value="Unassembled WGS sequence"/>
</dbReference>
<protein>
    <recommendedName>
        <fullName evidence="4">Formyl transferase C-terminal domain-containing protein</fullName>
    </recommendedName>
</protein>
<dbReference type="InterPro" id="IPR036477">
    <property type="entry name" value="Formyl_transf_N_sf"/>
</dbReference>
<dbReference type="AlphaFoldDB" id="A0A7V8SY04"/>
<dbReference type="Pfam" id="PF02911">
    <property type="entry name" value="Formyl_trans_C"/>
    <property type="match status" value="1"/>
</dbReference>
<name>A0A7V8SY04_9BACT</name>
<evidence type="ECO:0000256" key="2">
    <source>
        <dbReference type="ARBA" id="ARBA00022679"/>
    </source>
</evidence>
<feature type="domain" description="Formyl transferase C-terminal" evidence="4">
    <location>
        <begin position="52"/>
        <end position="134"/>
    </location>
</feature>
<reference evidence="5" key="1">
    <citation type="submission" date="2020-06" db="EMBL/GenBank/DDBJ databases">
        <title>Legume-microbial interactions unlock mineral nutrients during tropical forest succession.</title>
        <authorList>
            <person name="Epihov D.Z."/>
        </authorList>
    </citation>
    <scope>NUCLEOTIDE SEQUENCE [LARGE SCALE GENOMIC DNA]</scope>
    <source>
        <strain evidence="5">Pan2503</strain>
    </source>
</reference>
<dbReference type="SUPFAM" id="SSF50486">
    <property type="entry name" value="FMT C-terminal domain-like"/>
    <property type="match status" value="1"/>
</dbReference>
<keyword evidence="3" id="KW-0648">Protein biosynthesis</keyword>
<feature type="non-terminal residue" evidence="5">
    <location>
        <position position="135"/>
    </location>
</feature>
<sequence length="135" mass="14513">MEIGPSETAPELALRMSQAGAPLVEETLRGLDAGTILARPQHHAEATIAPILKKEDGRIDWDSSAQEIYNRMRGFAPWPGAYSRFRGQTCHLWGEPAVNDAPLPAEVNPSFATVRGVPGTLFGGNGDWFVACGKA</sequence>
<dbReference type="CDD" id="cd08704">
    <property type="entry name" value="Met_tRNA_FMT_C"/>
    <property type="match status" value="1"/>
</dbReference>
<gene>
    <name evidence="5" type="ORF">HRJ53_16405</name>
</gene>
<evidence type="ECO:0000256" key="3">
    <source>
        <dbReference type="ARBA" id="ARBA00022917"/>
    </source>
</evidence>
<dbReference type="InterPro" id="IPR044135">
    <property type="entry name" value="Met-tRNA-FMT_C"/>
</dbReference>